<dbReference type="AlphaFoldDB" id="A0A1Y1ZEC9"/>
<gene>
    <name evidence="2" type="ORF">LY90DRAFT_203812</name>
</gene>
<organism evidence="2 3">
    <name type="scientific">Neocallimastix californiae</name>
    <dbReference type="NCBI Taxonomy" id="1754190"/>
    <lineage>
        <taxon>Eukaryota</taxon>
        <taxon>Fungi</taxon>
        <taxon>Fungi incertae sedis</taxon>
        <taxon>Chytridiomycota</taxon>
        <taxon>Chytridiomycota incertae sedis</taxon>
        <taxon>Neocallimastigomycetes</taxon>
        <taxon>Neocallimastigales</taxon>
        <taxon>Neocallimastigaceae</taxon>
        <taxon>Neocallimastix</taxon>
    </lineage>
</organism>
<sequence length="336" mass="38544">MLSYVREGTMGSVVVRDDDDEDDEDFGTMRIVNKKSYEGTMGSFVCNDNTMSSVVVKEDDEEDDEEGSYKNLMFSNIDEESGTIKPNKGRNNKDKGDQPEFMKFFRNKGAMENERSTIKRNTFEDVVKKIQRRSQIPLQITNQFRDSIVRNDINSPYYEYSDTIKDIYKINSVLYGIPIENQEKEKNNTNSNDDSVLFNANEVFNAISSNVGSINLDSLPSIKENSTIGDSYEEDTGTIKYKKISNSKTSNSIISTNSESSTFSMDSVGFNYSNNIINDVNKFLSTYDSNDSDYNNLLFDDLLNQLEVAMEYEIEETHKVYKLMKDQIINEITRRH</sequence>
<proteinExistence type="predicted"/>
<evidence type="ECO:0000313" key="2">
    <source>
        <dbReference type="EMBL" id="ORY08630.1"/>
    </source>
</evidence>
<accession>A0A1Y1ZEC9</accession>
<evidence type="ECO:0000313" key="3">
    <source>
        <dbReference type="Proteomes" id="UP000193920"/>
    </source>
</evidence>
<protein>
    <submittedName>
        <fullName evidence="2">Uncharacterized protein</fullName>
    </submittedName>
</protein>
<keyword evidence="3" id="KW-1185">Reference proteome</keyword>
<dbReference type="OrthoDB" id="10458093at2759"/>
<feature type="region of interest" description="Disordered" evidence="1">
    <location>
        <begin position="76"/>
        <end position="99"/>
    </location>
</feature>
<reference evidence="2 3" key="1">
    <citation type="submission" date="2016-08" db="EMBL/GenBank/DDBJ databases">
        <title>A Parts List for Fungal Cellulosomes Revealed by Comparative Genomics.</title>
        <authorList>
            <consortium name="DOE Joint Genome Institute"/>
            <person name="Haitjema C.H."/>
            <person name="Gilmore S.P."/>
            <person name="Henske J.K."/>
            <person name="Solomon K.V."/>
            <person name="De Groot R."/>
            <person name="Kuo A."/>
            <person name="Mondo S.J."/>
            <person name="Salamov A.A."/>
            <person name="Labutti K."/>
            <person name="Zhao Z."/>
            <person name="Chiniquy J."/>
            <person name="Barry K."/>
            <person name="Brewer H.M."/>
            <person name="Purvine S.O."/>
            <person name="Wright A.T."/>
            <person name="Boxma B."/>
            <person name="Van Alen T."/>
            <person name="Hackstein J.H."/>
            <person name="Baker S.E."/>
            <person name="Grigoriev I.V."/>
            <person name="O'Malley M.A."/>
        </authorList>
    </citation>
    <scope>NUCLEOTIDE SEQUENCE [LARGE SCALE GENOMIC DNA]</scope>
    <source>
        <strain evidence="2 3">G1</strain>
    </source>
</reference>
<dbReference type="EMBL" id="MCOG01000419">
    <property type="protein sequence ID" value="ORY08630.1"/>
    <property type="molecule type" value="Genomic_DNA"/>
</dbReference>
<dbReference type="Proteomes" id="UP000193920">
    <property type="component" value="Unassembled WGS sequence"/>
</dbReference>
<name>A0A1Y1ZEC9_9FUNG</name>
<comment type="caution">
    <text evidence="2">The sequence shown here is derived from an EMBL/GenBank/DDBJ whole genome shotgun (WGS) entry which is preliminary data.</text>
</comment>
<evidence type="ECO:0000256" key="1">
    <source>
        <dbReference type="SAM" id="MobiDB-lite"/>
    </source>
</evidence>